<gene>
    <name evidence="2" type="ORF">A2Y83_04905</name>
</gene>
<accession>A0A1F5S6E1</accession>
<dbReference type="AlphaFoldDB" id="A0A1F5S6E1"/>
<dbReference type="Proteomes" id="UP000178323">
    <property type="component" value="Unassembled WGS sequence"/>
</dbReference>
<dbReference type="EMBL" id="MFFS01000034">
    <property type="protein sequence ID" value="OGF22239.1"/>
    <property type="molecule type" value="Genomic_DNA"/>
</dbReference>
<name>A0A1F5S6E1_9BACT</name>
<protein>
    <submittedName>
        <fullName evidence="2">Uncharacterized protein</fullName>
    </submittedName>
</protein>
<sequence length="84" mass="9296">MQKKIIISIIAVAVIGTIFLVVKNGNKPTEAQDTDNQTKKSQENLPMSAAKISAEKIEVVHFHAAQQCWSCITVKKTGRKNNLF</sequence>
<keyword evidence="1" id="KW-1133">Transmembrane helix</keyword>
<evidence type="ECO:0000256" key="1">
    <source>
        <dbReference type="SAM" id="Phobius"/>
    </source>
</evidence>
<organism evidence="2 3">
    <name type="scientific">Candidatus Falkowbacteria bacterium RBG_13_39_14</name>
    <dbReference type="NCBI Taxonomy" id="1797985"/>
    <lineage>
        <taxon>Bacteria</taxon>
        <taxon>Candidatus Falkowiibacteriota</taxon>
    </lineage>
</organism>
<proteinExistence type="predicted"/>
<reference evidence="2 3" key="1">
    <citation type="journal article" date="2016" name="Nat. Commun.">
        <title>Thousands of microbial genomes shed light on interconnected biogeochemical processes in an aquifer system.</title>
        <authorList>
            <person name="Anantharaman K."/>
            <person name="Brown C.T."/>
            <person name="Hug L.A."/>
            <person name="Sharon I."/>
            <person name="Castelle C.J."/>
            <person name="Probst A.J."/>
            <person name="Thomas B.C."/>
            <person name="Singh A."/>
            <person name="Wilkins M.J."/>
            <person name="Karaoz U."/>
            <person name="Brodie E.L."/>
            <person name="Williams K.H."/>
            <person name="Hubbard S.S."/>
            <person name="Banfield J.F."/>
        </authorList>
    </citation>
    <scope>NUCLEOTIDE SEQUENCE [LARGE SCALE GENOMIC DNA]</scope>
</reference>
<evidence type="ECO:0000313" key="3">
    <source>
        <dbReference type="Proteomes" id="UP000178323"/>
    </source>
</evidence>
<dbReference type="STRING" id="1797985.A2Y83_04905"/>
<feature type="transmembrane region" description="Helical" evidence="1">
    <location>
        <begin position="6"/>
        <end position="22"/>
    </location>
</feature>
<keyword evidence="1" id="KW-0472">Membrane</keyword>
<keyword evidence="1" id="KW-0812">Transmembrane</keyword>
<comment type="caution">
    <text evidence="2">The sequence shown here is derived from an EMBL/GenBank/DDBJ whole genome shotgun (WGS) entry which is preliminary data.</text>
</comment>
<evidence type="ECO:0000313" key="2">
    <source>
        <dbReference type="EMBL" id="OGF22239.1"/>
    </source>
</evidence>